<evidence type="ECO:0000313" key="10">
    <source>
        <dbReference type="Proteomes" id="UP000195897"/>
    </source>
</evidence>
<organism evidence="9 10">
    <name type="scientific">Butyricicoccus pullicaecorum</name>
    <dbReference type="NCBI Taxonomy" id="501571"/>
    <lineage>
        <taxon>Bacteria</taxon>
        <taxon>Bacillati</taxon>
        <taxon>Bacillota</taxon>
        <taxon>Clostridia</taxon>
        <taxon>Eubacteriales</taxon>
        <taxon>Butyricicoccaceae</taxon>
        <taxon>Butyricicoccus</taxon>
    </lineage>
</organism>
<dbReference type="Pfam" id="PF11967">
    <property type="entry name" value="RecO_N"/>
    <property type="match status" value="1"/>
</dbReference>
<reference evidence="10" key="1">
    <citation type="submission" date="2017-04" db="EMBL/GenBank/DDBJ databases">
        <title>Function of individual gut microbiota members based on whole genome sequencing of pure cultures obtained from chicken caecum.</title>
        <authorList>
            <person name="Medvecky M."/>
            <person name="Cejkova D."/>
            <person name="Polansky O."/>
            <person name="Karasova D."/>
            <person name="Kubasova T."/>
            <person name="Cizek A."/>
            <person name="Rychlik I."/>
        </authorList>
    </citation>
    <scope>NUCLEOTIDE SEQUENCE [LARGE SCALE GENOMIC DNA]</scope>
    <source>
        <strain evidence="10">An180</strain>
    </source>
</reference>
<evidence type="ECO:0000313" key="9">
    <source>
        <dbReference type="EMBL" id="OUP51445.1"/>
    </source>
</evidence>
<dbReference type="Pfam" id="PF02565">
    <property type="entry name" value="RecO_C"/>
    <property type="match status" value="1"/>
</dbReference>
<dbReference type="SUPFAM" id="SSF57863">
    <property type="entry name" value="ArfGap/RecO-like zinc finger"/>
    <property type="match status" value="1"/>
</dbReference>
<dbReference type="InterPro" id="IPR003717">
    <property type="entry name" value="RecO"/>
</dbReference>
<comment type="caution">
    <text evidence="9">The sequence shown here is derived from an EMBL/GenBank/DDBJ whole genome shotgun (WGS) entry which is preliminary data.</text>
</comment>
<evidence type="ECO:0000256" key="7">
    <source>
        <dbReference type="HAMAP-Rule" id="MF_00201"/>
    </source>
</evidence>
<evidence type="ECO:0000256" key="3">
    <source>
        <dbReference type="ARBA" id="ARBA00022763"/>
    </source>
</evidence>
<gene>
    <name evidence="7" type="primary">recO</name>
    <name evidence="9" type="ORF">B5F17_13010</name>
</gene>
<dbReference type="EMBL" id="NFKK01000022">
    <property type="protein sequence ID" value="OUP51445.1"/>
    <property type="molecule type" value="Genomic_DNA"/>
</dbReference>
<dbReference type="GO" id="GO:0043590">
    <property type="term" value="C:bacterial nucleoid"/>
    <property type="evidence" value="ECO:0007669"/>
    <property type="project" value="TreeGrafter"/>
</dbReference>
<dbReference type="AlphaFoldDB" id="A0A1Y4L3U1"/>
<keyword evidence="4 7" id="KW-0233">DNA recombination</keyword>
<dbReference type="NCBIfam" id="TIGR00613">
    <property type="entry name" value="reco"/>
    <property type="match status" value="1"/>
</dbReference>
<dbReference type="InterPro" id="IPR042242">
    <property type="entry name" value="RecO_C"/>
</dbReference>
<comment type="function">
    <text evidence="7">Involved in DNA repair and RecF pathway recombination.</text>
</comment>
<dbReference type="SUPFAM" id="SSF50249">
    <property type="entry name" value="Nucleic acid-binding proteins"/>
    <property type="match status" value="1"/>
</dbReference>
<comment type="similarity">
    <text evidence="1 7">Belongs to the RecO family.</text>
</comment>
<evidence type="ECO:0000259" key="8">
    <source>
        <dbReference type="Pfam" id="PF11967"/>
    </source>
</evidence>
<dbReference type="GO" id="GO:0006302">
    <property type="term" value="P:double-strand break repair"/>
    <property type="evidence" value="ECO:0007669"/>
    <property type="project" value="TreeGrafter"/>
</dbReference>
<accession>A0A1Y4L3U1</accession>
<feature type="domain" description="DNA replication/recombination mediator RecO N-terminal" evidence="8">
    <location>
        <begin position="44"/>
        <end position="123"/>
    </location>
</feature>
<dbReference type="GO" id="GO:0006310">
    <property type="term" value="P:DNA recombination"/>
    <property type="evidence" value="ECO:0007669"/>
    <property type="project" value="UniProtKB-UniRule"/>
</dbReference>
<evidence type="ECO:0000256" key="4">
    <source>
        <dbReference type="ARBA" id="ARBA00023172"/>
    </source>
</evidence>
<proteinExistence type="inferred from homology"/>
<evidence type="ECO:0000256" key="1">
    <source>
        <dbReference type="ARBA" id="ARBA00007452"/>
    </source>
</evidence>
<dbReference type="Gene3D" id="1.20.1440.120">
    <property type="entry name" value="Recombination protein O, C-terminal domain"/>
    <property type="match status" value="1"/>
</dbReference>
<dbReference type="InterPro" id="IPR037278">
    <property type="entry name" value="ARFGAP/RecO"/>
</dbReference>
<dbReference type="InterPro" id="IPR022572">
    <property type="entry name" value="DNA_rep/recomb_RecO_N"/>
</dbReference>
<dbReference type="Gene3D" id="2.40.50.140">
    <property type="entry name" value="Nucleic acid-binding proteins"/>
    <property type="match status" value="1"/>
</dbReference>
<evidence type="ECO:0000256" key="5">
    <source>
        <dbReference type="ARBA" id="ARBA00023204"/>
    </source>
</evidence>
<keyword evidence="5 7" id="KW-0234">DNA repair</keyword>
<dbReference type="Proteomes" id="UP000195897">
    <property type="component" value="Unassembled WGS sequence"/>
</dbReference>
<dbReference type="PANTHER" id="PTHR33991">
    <property type="entry name" value="DNA REPAIR PROTEIN RECO"/>
    <property type="match status" value="1"/>
</dbReference>
<evidence type="ECO:0000256" key="2">
    <source>
        <dbReference type="ARBA" id="ARBA00021310"/>
    </source>
</evidence>
<sequence>MLWDERGERTWIYRNFGIDLFIQANRRLIFCTGDCMKNTTRSDMEHLTHKGLVIRETDFGDNDRYISVLTEEGRRIEVLCKGVRRRGGRMMNAVRLFCYSELTLYQGRGGKYTLQQADLIASFWGVTESMETYALCCYLAELTGHMTDTEEDSPAAARLLLYALHALAEQKRDRLTVKAAFELRLMAESGYEPEFSRCSVCGEPLGNSPWFSPRDGVCRCASCAERLGAQGYVRLIPATFSAIRHILTQELPRVYAFALSGPARVQLAQVCEAYALCRAERGFDSLTFYRSLEPEGAISPTFGAKT</sequence>
<keyword evidence="3 7" id="KW-0227">DNA damage</keyword>
<protein>
    <recommendedName>
        <fullName evidence="2 7">DNA repair protein RecO</fullName>
    </recommendedName>
    <alternativeName>
        <fullName evidence="6 7">Recombination protein O</fullName>
    </alternativeName>
</protein>
<dbReference type="PANTHER" id="PTHR33991:SF1">
    <property type="entry name" value="DNA REPAIR PROTEIN RECO"/>
    <property type="match status" value="1"/>
</dbReference>
<name>A0A1Y4L3U1_9FIRM</name>
<dbReference type="InterPro" id="IPR012340">
    <property type="entry name" value="NA-bd_OB-fold"/>
</dbReference>
<evidence type="ECO:0000256" key="6">
    <source>
        <dbReference type="ARBA" id="ARBA00033409"/>
    </source>
</evidence>
<dbReference type="HAMAP" id="MF_00201">
    <property type="entry name" value="RecO"/>
    <property type="match status" value="1"/>
</dbReference>